<reference evidence="2 3" key="1">
    <citation type="submission" date="2016-10" db="EMBL/GenBank/DDBJ databases">
        <authorList>
            <person name="de Groot N.N."/>
        </authorList>
    </citation>
    <scope>NUCLEOTIDE SEQUENCE [LARGE SCALE GENOMIC DNA]</scope>
    <source>
        <strain evidence="2 3">DSM 22788</strain>
    </source>
</reference>
<evidence type="ECO:0000256" key="1">
    <source>
        <dbReference type="SAM" id="MobiDB-lite"/>
    </source>
</evidence>
<proteinExistence type="predicted"/>
<feature type="region of interest" description="Disordered" evidence="1">
    <location>
        <begin position="1"/>
        <end position="65"/>
    </location>
</feature>
<protein>
    <submittedName>
        <fullName evidence="2">Uncharacterized protein</fullName>
    </submittedName>
</protein>
<gene>
    <name evidence="2" type="ORF">SAMN04488565_1131</name>
</gene>
<evidence type="ECO:0000313" key="2">
    <source>
        <dbReference type="EMBL" id="SDQ17841.1"/>
    </source>
</evidence>
<name>A0A1H0YSE7_9MICO</name>
<feature type="compositionally biased region" description="Low complexity" evidence="1">
    <location>
        <begin position="1"/>
        <end position="21"/>
    </location>
</feature>
<dbReference type="AlphaFoldDB" id="A0A1H0YSE7"/>
<dbReference type="EMBL" id="FNKB01000001">
    <property type="protein sequence ID" value="SDQ17841.1"/>
    <property type="molecule type" value="Genomic_DNA"/>
</dbReference>
<evidence type="ECO:0000313" key="3">
    <source>
        <dbReference type="Proteomes" id="UP000182690"/>
    </source>
</evidence>
<sequence length="135" mass="14620">MRQTPSTGPSTHPSTEPSTDPITEPSTESEHTVAKHAAPPADAETRAGGAILPPDAAARDAAKRETVVDDVLRGDDIRFITRGVDDAERAAVVAVLTQVRTEESEQVKRVARRDREPWARSQRVPDSIYDLLADA</sequence>
<organism evidence="2 3">
    <name type="scientific">Leucobacter chromiiresistens</name>
    <dbReference type="NCBI Taxonomy" id="1079994"/>
    <lineage>
        <taxon>Bacteria</taxon>
        <taxon>Bacillati</taxon>
        <taxon>Actinomycetota</taxon>
        <taxon>Actinomycetes</taxon>
        <taxon>Micrococcales</taxon>
        <taxon>Microbacteriaceae</taxon>
        <taxon>Leucobacter</taxon>
    </lineage>
</organism>
<accession>A0A1H0YSE7</accession>
<dbReference type="Proteomes" id="UP000182690">
    <property type="component" value="Unassembled WGS sequence"/>
</dbReference>
<dbReference type="STRING" id="1079994.SAMN04488565_1131"/>